<dbReference type="Proteomes" id="UP000823613">
    <property type="component" value="Unassembled WGS sequence"/>
</dbReference>
<dbReference type="GO" id="GO:0004022">
    <property type="term" value="F:alcohol dehydrogenase (NAD+) activity"/>
    <property type="evidence" value="ECO:0007669"/>
    <property type="project" value="TreeGrafter"/>
</dbReference>
<dbReference type="GO" id="GO:0046872">
    <property type="term" value="F:metal ion binding"/>
    <property type="evidence" value="ECO:0007669"/>
    <property type="project" value="InterPro"/>
</dbReference>
<dbReference type="InterPro" id="IPR056798">
    <property type="entry name" value="ADH_Fe_C"/>
</dbReference>
<name>A0A9D9DIU8_9BACL</name>
<feature type="domain" description="Fe-containing alcohol dehydrogenase-like C-terminal" evidence="3">
    <location>
        <begin position="192"/>
        <end position="388"/>
    </location>
</feature>
<gene>
    <name evidence="4" type="ORF">IAC58_03220</name>
</gene>
<dbReference type="CDD" id="cd08185">
    <property type="entry name" value="Fe-ADH-like"/>
    <property type="match status" value="1"/>
</dbReference>
<protein>
    <submittedName>
        <fullName evidence="4">Iron-containing alcohol dehydrogenase</fullName>
    </submittedName>
</protein>
<dbReference type="EMBL" id="JADIMY010000068">
    <property type="protein sequence ID" value="MBO8427545.1"/>
    <property type="molecule type" value="Genomic_DNA"/>
</dbReference>
<evidence type="ECO:0000259" key="2">
    <source>
        <dbReference type="Pfam" id="PF00465"/>
    </source>
</evidence>
<sequence>MAFNFYIPTKIIYGVNSLKKLHEQDLPFKKALIVTTNGKSIIKYGYLDSLKEELNKAHIEYIVYSKILPNPIKDHVMEASEIAKINKCDVIIGIGGGSAIDSAKSIAVMATNPGDYWDYIEGGTGKNKPLVNKPLPIIAITTTSGTGTEADPFTVITNNEEKIGFGDASKFTFPYLSIVDPMLTVTIPSSLTAYQGFDALFHSMEGYLNVRHNEISDLFALKAVSLISKSLPVAINDGKNIEARSDVMLANTYAGLVESLSGCTAEHSIAHAMSGIFPSLIHGYALIIISLAYYEHEVNSKKVNDRLIDLAKALGKLDANKASDILIALKDLINKCGVSDLKLSTHGVKEEDFIKITENAFETMGGLFKVDPSNFIKKDVIEILKKSYK</sequence>
<dbReference type="PANTHER" id="PTHR11496">
    <property type="entry name" value="ALCOHOL DEHYDROGENASE"/>
    <property type="match status" value="1"/>
</dbReference>
<dbReference type="Gene3D" id="3.40.50.1970">
    <property type="match status" value="1"/>
</dbReference>
<dbReference type="AlphaFoldDB" id="A0A9D9DIU8"/>
<dbReference type="PANTHER" id="PTHR11496:SF104">
    <property type="entry name" value="3-DEOXY-ALPHA-D-MANNO-OCTULOSONATE 8-OXIDASE"/>
    <property type="match status" value="1"/>
</dbReference>
<accession>A0A9D9DIU8</accession>
<dbReference type="SUPFAM" id="SSF56796">
    <property type="entry name" value="Dehydroquinate synthase-like"/>
    <property type="match status" value="1"/>
</dbReference>
<evidence type="ECO:0000313" key="4">
    <source>
        <dbReference type="EMBL" id="MBO8427545.1"/>
    </source>
</evidence>
<evidence type="ECO:0000259" key="3">
    <source>
        <dbReference type="Pfam" id="PF25137"/>
    </source>
</evidence>
<dbReference type="InterPro" id="IPR001670">
    <property type="entry name" value="ADH_Fe/GldA"/>
</dbReference>
<reference evidence="4" key="1">
    <citation type="submission" date="2020-10" db="EMBL/GenBank/DDBJ databases">
        <authorList>
            <person name="Gilroy R."/>
        </authorList>
    </citation>
    <scope>NUCLEOTIDE SEQUENCE</scope>
    <source>
        <strain evidence="4">11159</strain>
    </source>
</reference>
<comment type="caution">
    <text evidence="4">The sequence shown here is derived from an EMBL/GenBank/DDBJ whole genome shotgun (WGS) entry which is preliminary data.</text>
</comment>
<dbReference type="Pfam" id="PF00465">
    <property type="entry name" value="Fe-ADH"/>
    <property type="match status" value="1"/>
</dbReference>
<dbReference type="InterPro" id="IPR039697">
    <property type="entry name" value="Alcohol_dehydrogenase_Fe"/>
</dbReference>
<dbReference type="Gene3D" id="1.20.1090.10">
    <property type="entry name" value="Dehydroquinate synthase-like - alpha domain"/>
    <property type="match status" value="1"/>
</dbReference>
<evidence type="ECO:0000313" key="5">
    <source>
        <dbReference type="Proteomes" id="UP000823613"/>
    </source>
</evidence>
<dbReference type="FunFam" id="3.40.50.1970:FF:000003">
    <property type="entry name" value="Alcohol dehydrogenase, iron-containing"/>
    <property type="match status" value="1"/>
</dbReference>
<dbReference type="Pfam" id="PF25137">
    <property type="entry name" value="ADH_Fe_C"/>
    <property type="match status" value="1"/>
</dbReference>
<reference evidence="4" key="2">
    <citation type="journal article" date="2021" name="PeerJ">
        <title>Extensive microbial diversity within the chicken gut microbiome revealed by metagenomics and culture.</title>
        <authorList>
            <person name="Gilroy R."/>
            <person name="Ravi A."/>
            <person name="Getino M."/>
            <person name="Pursley I."/>
            <person name="Horton D.L."/>
            <person name="Alikhan N.F."/>
            <person name="Baker D."/>
            <person name="Gharbi K."/>
            <person name="Hall N."/>
            <person name="Watson M."/>
            <person name="Adriaenssens E.M."/>
            <person name="Foster-Nyarko E."/>
            <person name="Jarju S."/>
            <person name="Secka A."/>
            <person name="Antonio M."/>
            <person name="Oren A."/>
            <person name="Chaudhuri R.R."/>
            <person name="La Ragione R."/>
            <person name="Hildebrand F."/>
            <person name="Pallen M.J."/>
        </authorList>
    </citation>
    <scope>NUCLEOTIDE SEQUENCE</scope>
    <source>
        <strain evidence="4">11159</strain>
    </source>
</reference>
<feature type="domain" description="Alcohol dehydrogenase iron-type/glycerol dehydrogenase GldA" evidence="2">
    <location>
        <begin position="8"/>
        <end position="181"/>
    </location>
</feature>
<keyword evidence="1" id="KW-0560">Oxidoreductase</keyword>
<proteinExistence type="predicted"/>
<evidence type="ECO:0000256" key="1">
    <source>
        <dbReference type="ARBA" id="ARBA00023002"/>
    </source>
</evidence>
<organism evidence="4 5">
    <name type="scientific">Candidatus Onthovivens merdipullorum</name>
    <dbReference type="NCBI Taxonomy" id="2840889"/>
    <lineage>
        <taxon>Bacteria</taxon>
        <taxon>Bacillati</taxon>
        <taxon>Bacillota</taxon>
        <taxon>Bacilli</taxon>
        <taxon>Bacillales</taxon>
        <taxon>Candidatus Onthovivens</taxon>
    </lineage>
</organism>